<evidence type="ECO:0000256" key="1">
    <source>
        <dbReference type="SAM" id="MobiDB-lite"/>
    </source>
</evidence>
<protein>
    <submittedName>
        <fullName evidence="3">Uncharacterized protein</fullName>
    </submittedName>
</protein>
<feature type="region of interest" description="Disordered" evidence="1">
    <location>
        <begin position="109"/>
        <end position="136"/>
    </location>
</feature>
<evidence type="ECO:0000313" key="3">
    <source>
        <dbReference type="WBParaSite" id="nRc.2.0.1.t33636-RA"/>
    </source>
</evidence>
<keyword evidence="2" id="KW-1185">Reference proteome</keyword>
<sequence>MPGAKFMYDILKININLIRRKDYNKFFIVMKVSFGKLKTSGKVITQATTETVLKATAQKATFLNDFFGLTDFLLLYPGPAAPGPCPLTKKTPPSAAQYVGQTPFSPWVPGWPASPGGPAAPSVPVRPGLPLEPLGP</sequence>
<accession>A0A915K4J8</accession>
<organism evidence="2 3">
    <name type="scientific">Romanomermis culicivorax</name>
    <name type="common">Nematode worm</name>
    <dbReference type="NCBI Taxonomy" id="13658"/>
    <lineage>
        <taxon>Eukaryota</taxon>
        <taxon>Metazoa</taxon>
        <taxon>Ecdysozoa</taxon>
        <taxon>Nematoda</taxon>
        <taxon>Enoplea</taxon>
        <taxon>Dorylaimia</taxon>
        <taxon>Mermithida</taxon>
        <taxon>Mermithoidea</taxon>
        <taxon>Mermithidae</taxon>
        <taxon>Romanomermis</taxon>
    </lineage>
</organism>
<feature type="compositionally biased region" description="Low complexity" evidence="1">
    <location>
        <begin position="109"/>
        <end position="125"/>
    </location>
</feature>
<dbReference type="WBParaSite" id="nRc.2.0.1.t33636-RA">
    <property type="protein sequence ID" value="nRc.2.0.1.t33636-RA"/>
    <property type="gene ID" value="nRc.2.0.1.g33636"/>
</dbReference>
<dbReference type="Proteomes" id="UP000887565">
    <property type="component" value="Unplaced"/>
</dbReference>
<reference evidence="3" key="1">
    <citation type="submission" date="2022-11" db="UniProtKB">
        <authorList>
            <consortium name="WormBaseParasite"/>
        </authorList>
    </citation>
    <scope>IDENTIFICATION</scope>
</reference>
<proteinExistence type="predicted"/>
<dbReference type="AlphaFoldDB" id="A0A915K4J8"/>
<name>A0A915K4J8_ROMCU</name>
<evidence type="ECO:0000313" key="2">
    <source>
        <dbReference type="Proteomes" id="UP000887565"/>
    </source>
</evidence>